<dbReference type="InterPro" id="IPR010982">
    <property type="entry name" value="Lambda_DNA-bd_dom_sf"/>
</dbReference>
<dbReference type="GO" id="GO:0003700">
    <property type="term" value="F:DNA-binding transcription factor activity"/>
    <property type="evidence" value="ECO:0007669"/>
    <property type="project" value="TreeGrafter"/>
</dbReference>
<protein>
    <submittedName>
        <fullName evidence="5">Alanine racemase</fullName>
    </submittedName>
</protein>
<dbReference type="PANTHER" id="PTHR30146:SF153">
    <property type="entry name" value="LACTOSE OPERON REPRESSOR"/>
    <property type="match status" value="1"/>
</dbReference>
<dbReference type="PANTHER" id="PTHR30146">
    <property type="entry name" value="LACI-RELATED TRANSCRIPTIONAL REPRESSOR"/>
    <property type="match status" value="1"/>
</dbReference>
<dbReference type="Gene3D" id="3.40.50.2300">
    <property type="match status" value="2"/>
</dbReference>
<dbReference type="InterPro" id="IPR046335">
    <property type="entry name" value="LacI/GalR-like_sensor"/>
</dbReference>
<feature type="domain" description="HTH lacI-type" evidence="4">
    <location>
        <begin position="8"/>
        <end position="62"/>
    </location>
</feature>
<evidence type="ECO:0000256" key="1">
    <source>
        <dbReference type="ARBA" id="ARBA00023015"/>
    </source>
</evidence>
<keyword evidence="6" id="KW-1185">Reference proteome</keyword>
<dbReference type="PROSITE" id="PS00356">
    <property type="entry name" value="HTH_LACI_1"/>
    <property type="match status" value="1"/>
</dbReference>
<sequence>MVKGHHRTTIVDVARHAGVSIKTVSRVLNGQPHVTEDIIRRVKEAAAAVNYHPNMLARALVQRRSHLIGLVYENPSPSYVVDLQKGVLERLRDEHYRLVVIPIASISAHEADVVGLLRSAALDGVVLAPPASDSERIMADLTAASIRFARIAPTRLIEAGPSNLIDDVTAAREIAAHVIGLGHRDIAIITGDPTHASADARMQGFAEAFAAAGITIAPERIATGFYTYESGHAAATTLLARADRPTAILAQNDDMAVGALIAALEAGLTVPGDVSITGFDDSEVARIAWPAITTVRQPVFDMAVAAADMVVAQLKDTPPILCRSHRHELIIRQSTGVAKR</sequence>
<evidence type="ECO:0000256" key="3">
    <source>
        <dbReference type="ARBA" id="ARBA00023163"/>
    </source>
</evidence>
<dbReference type="STRING" id="1549858.MC45_15975"/>
<dbReference type="GO" id="GO:0000976">
    <property type="term" value="F:transcription cis-regulatory region binding"/>
    <property type="evidence" value="ECO:0007669"/>
    <property type="project" value="TreeGrafter"/>
</dbReference>
<dbReference type="HOGENOM" id="CLU_037628_6_4_5"/>
<dbReference type="Pfam" id="PF00356">
    <property type="entry name" value="LacI"/>
    <property type="match status" value="1"/>
</dbReference>
<name>A0A097EJ67_9SPHN</name>
<dbReference type="RefSeq" id="WP_038665272.1">
    <property type="nucleotide sequence ID" value="NZ_CP009571.1"/>
</dbReference>
<dbReference type="AlphaFoldDB" id="A0A097EJ67"/>
<evidence type="ECO:0000256" key="2">
    <source>
        <dbReference type="ARBA" id="ARBA00023125"/>
    </source>
</evidence>
<dbReference type="SUPFAM" id="SSF47413">
    <property type="entry name" value="lambda repressor-like DNA-binding domains"/>
    <property type="match status" value="1"/>
</dbReference>
<reference evidence="5 6" key="1">
    <citation type="submission" date="2014-09" db="EMBL/GenBank/DDBJ databases">
        <title>Using Illumina technology Improving SMRT sequencing Genome Assembly by RASTools.</title>
        <authorList>
            <person name="Zhou Y."/>
            <person name="Ma T."/>
            <person name="Liu T."/>
        </authorList>
    </citation>
    <scope>NUCLEOTIDE SEQUENCE [LARGE SCALE GENOMIC DNA]</scope>
    <source>
        <strain evidence="5 6">ATCC 55669</strain>
    </source>
</reference>
<dbReference type="Proteomes" id="UP000033200">
    <property type="component" value="Chromosome"/>
</dbReference>
<evidence type="ECO:0000313" key="6">
    <source>
        <dbReference type="Proteomes" id="UP000033200"/>
    </source>
</evidence>
<evidence type="ECO:0000313" key="5">
    <source>
        <dbReference type="EMBL" id="AIT07616.1"/>
    </source>
</evidence>
<dbReference type="EMBL" id="CP009571">
    <property type="protein sequence ID" value="AIT07616.1"/>
    <property type="molecule type" value="Genomic_DNA"/>
</dbReference>
<gene>
    <name evidence="5" type="ORF">MC45_15975</name>
</gene>
<dbReference type="InterPro" id="IPR028082">
    <property type="entry name" value="Peripla_BP_I"/>
</dbReference>
<dbReference type="PRINTS" id="PR00036">
    <property type="entry name" value="HTHLACI"/>
</dbReference>
<accession>A0A097EJ67</accession>
<dbReference type="InterPro" id="IPR000843">
    <property type="entry name" value="HTH_LacI"/>
</dbReference>
<dbReference type="Gene3D" id="1.10.260.40">
    <property type="entry name" value="lambda repressor-like DNA-binding domains"/>
    <property type="match status" value="1"/>
</dbReference>
<dbReference type="Pfam" id="PF13377">
    <property type="entry name" value="Peripla_BP_3"/>
    <property type="match status" value="1"/>
</dbReference>
<dbReference type="KEGG" id="stax:MC45_15975"/>
<evidence type="ECO:0000259" key="4">
    <source>
        <dbReference type="PROSITE" id="PS50932"/>
    </source>
</evidence>
<keyword evidence="2" id="KW-0238">DNA-binding</keyword>
<keyword evidence="3" id="KW-0804">Transcription</keyword>
<keyword evidence="1" id="KW-0805">Transcription regulation</keyword>
<dbReference type="SUPFAM" id="SSF53822">
    <property type="entry name" value="Periplasmic binding protein-like I"/>
    <property type="match status" value="1"/>
</dbReference>
<organism evidence="5 6">
    <name type="scientific">Sphingomonas taxi</name>
    <dbReference type="NCBI Taxonomy" id="1549858"/>
    <lineage>
        <taxon>Bacteria</taxon>
        <taxon>Pseudomonadati</taxon>
        <taxon>Pseudomonadota</taxon>
        <taxon>Alphaproteobacteria</taxon>
        <taxon>Sphingomonadales</taxon>
        <taxon>Sphingomonadaceae</taxon>
        <taxon>Sphingomonas</taxon>
    </lineage>
</organism>
<dbReference type="PROSITE" id="PS50932">
    <property type="entry name" value="HTH_LACI_2"/>
    <property type="match status" value="1"/>
</dbReference>
<dbReference type="eggNOG" id="COG1609">
    <property type="taxonomic scope" value="Bacteria"/>
</dbReference>
<proteinExistence type="predicted"/>
<dbReference type="SMART" id="SM00354">
    <property type="entry name" value="HTH_LACI"/>
    <property type="match status" value="1"/>
</dbReference>
<dbReference type="CDD" id="cd01392">
    <property type="entry name" value="HTH_LacI"/>
    <property type="match status" value="1"/>
</dbReference>